<evidence type="ECO:0008006" key="5">
    <source>
        <dbReference type="Google" id="ProtNLM"/>
    </source>
</evidence>
<protein>
    <recommendedName>
        <fullName evidence="5">Lipase</fullName>
    </recommendedName>
</protein>
<dbReference type="Gene3D" id="1.10.260.130">
    <property type="match status" value="1"/>
</dbReference>
<dbReference type="Pfam" id="PF03583">
    <property type="entry name" value="LIP"/>
    <property type="match status" value="1"/>
</dbReference>
<dbReference type="PANTHER" id="PTHR34853:SF5">
    <property type="entry name" value="LIP-DOMAIN-CONTAINING PROTEIN-RELATED"/>
    <property type="match status" value="1"/>
</dbReference>
<evidence type="ECO:0000313" key="3">
    <source>
        <dbReference type="EMBL" id="KJK78283.1"/>
    </source>
</evidence>
<dbReference type="Proteomes" id="UP000054544">
    <property type="component" value="Unassembled WGS sequence"/>
</dbReference>
<accession>A0A0D9NWV6</accession>
<dbReference type="InterPro" id="IPR029058">
    <property type="entry name" value="AB_hydrolase_fold"/>
</dbReference>
<evidence type="ECO:0000256" key="1">
    <source>
        <dbReference type="ARBA" id="ARBA00022801"/>
    </source>
</evidence>
<dbReference type="GO" id="GO:0004806">
    <property type="term" value="F:triacylglycerol lipase activity"/>
    <property type="evidence" value="ECO:0007669"/>
    <property type="project" value="UniProtKB-UniRule"/>
</dbReference>
<dbReference type="SUPFAM" id="SSF53474">
    <property type="entry name" value="alpha/beta-Hydrolases"/>
    <property type="match status" value="1"/>
</dbReference>
<dbReference type="InterPro" id="IPR005152">
    <property type="entry name" value="Lipase_secreted"/>
</dbReference>
<gene>
    <name evidence="3" type="ORF">H634G_06456</name>
</gene>
<sequence length="464" mass="49699">MFFKSSITLQIIMGMSLRVFLTAVLATLANAIPTPLSRRSGPMLPSKDPFYAVPDNITRVEPGTILRRRKPLSPIAAFGIAPLNLNASYQLLYRTTDSFGNATATVLTVLIPHKADRSKLLSYQVAEDAASIDCAPSYALQLHSAAGPLLGTLLTQGELILVEGALDEGWVVVIPDFQGPNAAFLANRRAGYAALDGIRAALNSSPFTGIHGNSTIAMWGYSGGSLATNHAAELQSEYAPELQIAGAAVGGTVPNITSALISINKGLFAGLIPTGILGLSAEYPDVAQLVQNHLKLEKSEAFLKAGTRCLLANAAAYLLKDIIDMFDDRDFMYQNKIVVQVLNENALGKKIPKIPLYWYKSVFDQVSPIADSDAVVKKYCDGGASVEYVRDIASEHGSYAVMGAPKALYWLKNIMKGGKPKSGCSRKTLLSSLLDIRTWGIAIKLGVNALLNLFRKPVGPTVFG</sequence>
<name>A0A0D9NWV6_METAN</name>
<dbReference type="PANTHER" id="PTHR34853">
    <property type="match status" value="1"/>
</dbReference>
<dbReference type="AlphaFoldDB" id="A0A0D9NWV6"/>
<dbReference type="OrthoDB" id="2373480at2759"/>
<dbReference type="Gene3D" id="3.40.50.1820">
    <property type="entry name" value="alpha/beta hydrolase"/>
    <property type="match status" value="1"/>
</dbReference>
<dbReference type="EMBL" id="KE384735">
    <property type="protein sequence ID" value="KJK78283.1"/>
    <property type="molecule type" value="Genomic_DNA"/>
</dbReference>
<organism evidence="3 4">
    <name type="scientific">Metarhizium anisopliae BRIP 53293</name>
    <dbReference type="NCBI Taxonomy" id="1291518"/>
    <lineage>
        <taxon>Eukaryota</taxon>
        <taxon>Fungi</taxon>
        <taxon>Dikarya</taxon>
        <taxon>Ascomycota</taxon>
        <taxon>Pezizomycotina</taxon>
        <taxon>Sordariomycetes</taxon>
        <taxon>Hypocreomycetidae</taxon>
        <taxon>Hypocreales</taxon>
        <taxon>Clavicipitaceae</taxon>
        <taxon>Metarhizium</taxon>
    </lineage>
</organism>
<evidence type="ECO:0000313" key="4">
    <source>
        <dbReference type="Proteomes" id="UP000054544"/>
    </source>
</evidence>
<keyword evidence="1" id="KW-0378">Hydrolase</keyword>
<reference evidence="4" key="1">
    <citation type="journal article" date="2014" name="BMC Genomics">
        <title>The genome sequence of the biocontrol fungus Metarhizium anisopliae and comparative genomics of Metarhizium species.</title>
        <authorList>
            <person name="Pattemore J.A."/>
            <person name="Hane J.K."/>
            <person name="Williams A.H."/>
            <person name="Wilson B.A."/>
            <person name="Stodart B.J."/>
            <person name="Ash G.J."/>
        </authorList>
    </citation>
    <scope>NUCLEOTIDE SEQUENCE [LARGE SCALE GENOMIC DNA]</scope>
    <source>
        <strain evidence="4">BRIP 53293</strain>
    </source>
</reference>
<keyword evidence="4" id="KW-1185">Reference proteome</keyword>
<comment type="similarity">
    <text evidence="2">Belongs to the AB hydrolase superfamily. Lipase family.</text>
</comment>
<proteinExistence type="inferred from homology"/>
<dbReference type="GO" id="GO:0016042">
    <property type="term" value="P:lipid catabolic process"/>
    <property type="evidence" value="ECO:0007669"/>
    <property type="project" value="UniProtKB-UniRule"/>
</dbReference>
<dbReference type="PIRSF" id="PIRSF029171">
    <property type="entry name" value="Esterase_LipA"/>
    <property type="match status" value="1"/>
</dbReference>
<evidence type="ECO:0000256" key="2">
    <source>
        <dbReference type="PIRNR" id="PIRNR029171"/>
    </source>
</evidence>